<dbReference type="Pfam" id="PF00240">
    <property type="entry name" value="ubiquitin"/>
    <property type="match status" value="1"/>
</dbReference>
<proteinExistence type="predicted"/>
<dbReference type="PANTHER" id="PTHR23153:SF38">
    <property type="entry name" value="UBX DOMAIN-CONTAINING PROTEIN 6"/>
    <property type="match status" value="1"/>
</dbReference>
<dbReference type="SMART" id="SM00213">
    <property type="entry name" value="UBQ"/>
    <property type="match status" value="1"/>
</dbReference>
<dbReference type="CDD" id="cd09212">
    <property type="entry name" value="PUB"/>
    <property type="match status" value="1"/>
</dbReference>
<protein>
    <recommendedName>
        <fullName evidence="2">Ubiquitin-like domain-containing protein</fullName>
    </recommendedName>
</protein>
<feature type="region of interest" description="Disordered" evidence="1">
    <location>
        <begin position="387"/>
        <end position="432"/>
    </location>
</feature>
<organism evidence="3 4">
    <name type="scientific">Cylindrotheca closterium</name>
    <dbReference type="NCBI Taxonomy" id="2856"/>
    <lineage>
        <taxon>Eukaryota</taxon>
        <taxon>Sar</taxon>
        <taxon>Stramenopiles</taxon>
        <taxon>Ochrophyta</taxon>
        <taxon>Bacillariophyta</taxon>
        <taxon>Bacillariophyceae</taxon>
        <taxon>Bacillariophycidae</taxon>
        <taxon>Bacillariales</taxon>
        <taxon>Bacillariaceae</taxon>
        <taxon>Cylindrotheca</taxon>
    </lineage>
</organism>
<gene>
    <name evidence="3" type="ORF">CYCCA115_LOCUS11359</name>
</gene>
<dbReference type="PROSITE" id="PS50053">
    <property type="entry name" value="UBIQUITIN_2"/>
    <property type="match status" value="1"/>
</dbReference>
<dbReference type="Gene3D" id="1.20.58.2190">
    <property type="match status" value="1"/>
</dbReference>
<keyword evidence="4" id="KW-1185">Reference proteome</keyword>
<dbReference type="Gene3D" id="3.10.20.90">
    <property type="entry name" value="Phosphatidylinositol 3-kinase Catalytic Subunit, Chain A, domain 1"/>
    <property type="match status" value="1"/>
</dbReference>
<feature type="domain" description="Ubiquitin-like" evidence="2">
    <location>
        <begin position="6"/>
        <end position="84"/>
    </location>
</feature>
<dbReference type="Pfam" id="PF23195">
    <property type="entry name" value="UBQLN1"/>
    <property type="match status" value="1"/>
</dbReference>
<dbReference type="InterPro" id="IPR000626">
    <property type="entry name" value="Ubiquitin-like_dom"/>
</dbReference>
<reference evidence="3" key="1">
    <citation type="submission" date="2023-08" db="EMBL/GenBank/DDBJ databases">
        <authorList>
            <person name="Audoor S."/>
            <person name="Bilcke G."/>
        </authorList>
    </citation>
    <scope>NUCLEOTIDE SEQUENCE</scope>
</reference>
<dbReference type="AlphaFoldDB" id="A0AAD2FPC3"/>
<evidence type="ECO:0000256" key="1">
    <source>
        <dbReference type="SAM" id="MobiDB-lite"/>
    </source>
</evidence>
<dbReference type="InterPro" id="IPR018997">
    <property type="entry name" value="PUB_domain"/>
</dbReference>
<evidence type="ECO:0000313" key="4">
    <source>
        <dbReference type="Proteomes" id="UP001295423"/>
    </source>
</evidence>
<evidence type="ECO:0000313" key="3">
    <source>
        <dbReference type="EMBL" id="CAJ1947889.1"/>
    </source>
</evidence>
<dbReference type="GO" id="GO:0005737">
    <property type="term" value="C:cytoplasm"/>
    <property type="evidence" value="ECO:0007669"/>
    <property type="project" value="TreeGrafter"/>
</dbReference>
<sequence>MTSLTVHCSVTAENGKRVPITIEGKTTPTQLRTLVATGTKIPLSQLRLIFRGKMIKDDAEQDVVQEYKLEQDCVLHCMGKPSSDASVDFTATPAAAVSAPSVSMAAAASSAAPPAPAADPLQAALNLLRTNAASSQVYTTAVSTLNKVLENIISNPMEEKYRKVKVHNAAFGKRLGNLVGGRQAMLAVGFTQTTDEAGTQIYLLPASPEAWPALQQAKANVEAAVVAAKRVSDAAAATPSNNANPFGMAAPGGAAGGFGAAGGMPGLGAMPPGGMNNPMAQAAARNLMSNPQAMQQMLQNPMVQQMIQNDPNIPPHVRQTFQTLASNPAMMNQMAQLMNDPTTRAQMEAAMQSGGMGALAGMGGGGMPGGFGGGLGAGMGGGMPPMNNNANANNNSNNATGGGGGGGGGNDQAQTEEEMIAEAIRRSLQDNQ</sequence>
<name>A0AAD2FPC3_9STRA</name>
<dbReference type="SUPFAM" id="SSF54236">
    <property type="entry name" value="Ubiquitin-like"/>
    <property type="match status" value="1"/>
</dbReference>
<dbReference type="SUPFAM" id="SSF143503">
    <property type="entry name" value="PUG domain-like"/>
    <property type="match status" value="1"/>
</dbReference>
<evidence type="ECO:0000259" key="2">
    <source>
        <dbReference type="PROSITE" id="PS50053"/>
    </source>
</evidence>
<dbReference type="EMBL" id="CAKOGP040001736">
    <property type="protein sequence ID" value="CAJ1947889.1"/>
    <property type="molecule type" value="Genomic_DNA"/>
</dbReference>
<comment type="caution">
    <text evidence="3">The sequence shown here is derived from an EMBL/GenBank/DDBJ whole genome shotgun (WGS) entry which is preliminary data.</text>
</comment>
<dbReference type="PANTHER" id="PTHR23153">
    <property type="entry name" value="UBX-RELATED"/>
    <property type="match status" value="1"/>
</dbReference>
<feature type="compositionally biased region" description="Low complexity" evidence="1">
    <location>
        <begin position="387"/>
        <end position="399"/>
    </location>
</feature>
<accession>A0AAD2FPC3</accession>
<dbReference type="SMART" id="SM00580">
    <property type="entry name" value="PUG"/>
    <property type="match status" value="1"/>
</dbReference>
<dbReference type="InterPro" id="IPR029071">
    <property type="entry name" value="Ubiquitin-like_domsf"/>
</dbReference>
<dbReference type="Proteomes" id="UP001295423">
    <property type="component" value="Unassembled WGS sequence"/>
</dbReference>
<feature type="compositionally biased region" description="Basic and acidic residues" evidence="1">
    <location>
        <begin position="423"/>
        <end position="432"/>
    </location>
</feature>
<dbReference type="InterPro" id="IPR036339">
    <property type="entry name" value="PUB-like_dom_sf"/>
</dbReference>
<feature type="compositionally biased region" description="Gly residues" evidence="1">
    <location>
        <begin position="400"/>
        <end position="410"/>
    </location>
</feature>
<dbReference type="Pfam" id="PF09409">
    <property type="entry name" value="PUB"/>
    <property type="match status" value="1"/>
</dbReference>